<dbReference type="PANTHER" id="PTHR14281">
    <property type="entry name" value="KINETOCHORE PROTEIN SPC25-RELATED"/>
    <property type="match status" value="1"/>
</dbReference>
<accession>A0A0B2SKK4</accession>
<organism evidence="1">
    <name type="scientific">Glycine soja</name>
    <name type="common">Wild soybean</name>
    <dbReference type="NCBI Taxonomy" id="3848"/>
    <lineage>
        <taxon>Eukaryota</taxon>
        <taxon>Viridiplantae</taxon>
        <taxon>Streptophyta</taxon>
        <taxon>Embryophyta</taxon>
        <taxon>Tracheophyta</taxon>
        <taxon>Spermatophyta</taxon>
        <taxon>Magnoliopsida</taxon>
        <taxon>eudicotyledons</taxon>
        <taxon>Gunneridae</taxon>
        <taxon>Pentapetalae</taxon>
        <taxon>rosids</taxon>
        <taxon>fabids</taxon>
        <taxon>Fabales</taxon>
        <taxon>Fabaceae</taxon>
        <taxon>Papilionoideae</taxon>
        <taxon>50 kb inversion clade</taxon>
        <taxon>NPAAA clade</taxon>
        <taxon>indigoferoid/millettioid clade</taxon>
        <taxon>Phaseoleae</taxon>
        <taxon>Glycine</taxon>
        <taxon>Glycine subgen. Soja</taxon>
    </lineage>
</organism>
<dbReference type="PANTHER" id="PTHR14281:SF0">
    <property type="entry name" value="KINETOCHORE PROTEIN SPC25"/>
    <property type="match status" value="1"/>
</dbReference>
<dbReference type="GO" id="GO:0007059">
    <property type="term" value="P:chromosome segregation"/>
    <property type="evidence" value="ECO:0007669"/>
    <property type="project" value="InterPro"/>
</dbReference>
<sequence length="123" mass="13718">MESPISICDTEIPLLMQSIDAFTASYVKSLHSLRARAQETARCQVQLDEVKSKLRETEDDFVKALAVKTRKEAKRMALMDAIASAKARVEDLNASIQEQRTKKQEYAAFISQQSLGNTPPSLS</sequence>
<proteinExistence type="predicted"/>
<dbReference type="InterPro" id="IPR045143">
    <property type="entry name" value="Spc25"/>
</dbReference>
<dbReference type="GO" id="GO:0031262">
    <property type="term" value="C:Ndc80 complex"/>
    <property type="evidence" value="ECO:0007669"/>
    <property type="project" value="InterPro"/>
</dbReference>
<evidence type="ECO:0000313" key="1">
    <source>
        <dbReference type="EMBL" id="KHN44797.1"/>
    </source>
</evidence>
<dbReference type="AlphaFoldDB" id="A0A0B2SKK4"/>
<dbReference type="EMBL" id="KN642994">
    <property type="protein sequence ID" value="KHN44797.1"/>
    <property type="molecule type" value="Genomic_DNA"/>
</dbReference>
<protein>
    <submittedName>
        <fullName evidence="1">Uncharacterized protein</fullName>
    </submittedName>
</protein>
<dbReference type="Proteomes" id="UP000053555">
    <property type="component" value="Unassembled WGS sequence"/>
</dbReference>
<reference evidence="1" key="1">
    <citation type="submission" date="2014-07" db="EMBL/GenBank/DDBJ databases">
        <title>Identification of a novel salt tolerance gene in wild soybean by whole-genome sequencing.</title>
        <authorList>
            <person name="Lam H.-M."/>
            <person name="Qi X."/>
            <person name="Li M.-W."/>
            <person name="Liu X."/>
            <person name="Xie M."/>
            <person name="Ni M."/>
            <person name="Xu X."/>
        </authorList>
    </citation>
    <scope>NUCLEOTIDE SEQUENCE [LARGE SCALE GENOMIC DNA]</scope>
    <source>
        <tissue evidence="1">Root</tissue>
    </source>
</reference>
<name>A0A0B2SKK4_GLYSO</name>
<gene>
    <name evidence="1" type="ORF">glysoja_047121</name>
</gene>